<feature type="region of interest" description="Disordered" evidence="1">
    <location>
        <begin position="26"/>
        <end position="56"/>
    </location>
</feature>
<dbReference type="EMBL" id="CAJNDS010000994">
    <property type="protein sequence ID" value="CAE7243008.1"/>
    <property type="molecule type" value="Genomic_DNA"/>
</dbReference>
<evidence type="ECO:0000313" key="2">
    <source>
        <dbReference type="EMBL" id="CAE7243008.1"/>
    </source>
</evidence>
<dbReference type="AlphaFoldDB" id="A0A812LBG1"/>
<evidence type="ECO:0000256" key="1">
    <source>
        <dbReference type="SAM" id="MobiDB-lite"/>
    </source>
</evidence>
<feature type="compositionally biased region" description="Low complexity" evidence="1">
    <location>
        <begin position="38"/>
        <end position="52"/>
    </location>
</feature>
<sequence>WHSRQRHLCASLTPLSTAGCDIVVSSSDEESAPEDNSESSLGLALSPSSGLSQRSDWDEASLDDVAVEQPMSSSTRDASMPPYVQAQLAEEVEYLREAWSGFCSAQTTQMPPEIRRQMDEERLYLQEAWSEHCAGQQSLMPADIREQLEDELACLRDGWSTSVTSLHMSGGGYDFKALRPAAEASAQPRRTKWGRCDRCGTPLRPVSHSSGPTMGRALLRCCKWWTVDSGRRQCWFAKAYSGDVTALPKTVRQSMASSRKDVRFHLYSNGR</sequence>
<reference evidence="2" key="1">
    <citation type="submission" date="2021-02" db="EMBL/GenBank/DDBJ databases">
        <authorList>
            <person name="Dougan E. K."/>
            <person name="Rhodes N."/>
            <person name="Thang M."/>
            <person name="Chan C."/>
        </authorList>
    </citation>
    <scope>NUCLEOTIDE SEQUENCE</scope>
</reference>
<feature type="compositionally biased region" description="Acidic residues" evidence="1">
    <location>
        <begin position="27"/>
        <end position="37"/>
    </location>
</feature>
<proteinExistence type="predicted"/>
<name>A0A812LBG1_9DINO</name>
<comment type="caution">
    <text evidence="2">The sequence shown here is derived from an EMBL/GenBank/DDBJ whole genome shotgun (WGS) entry which is preliminary data.</text>
</comment>
<feature type="non-terminal residue" evidence="2">
    <location>
        <position position="1"/>
    </location>
</feature>
<keyword evidence="3" id="KW-1185">Reference proteome</keyword>
<protein>
    <submittedName>
        <fullName evidence="2">Uncharacterized protein</fullName>
    </submittedName>
</protein>
<gene>
    <name evidence="2" type="ORF">SNAT2548_LOCUS11221</name>
</gene>
<accession>A0A812LBG1</accession>
<dbReference type="Proteomes" id="UP000604046">
    <property type="component" value="Unassembled WGS sequence"/>
</dbReference>
<evidence type="ECO:0000313" key="3">
    <source>
        <dbReference type="Proteomes" id="UP000604046"/>
    </source>
</evidence>
<organism evidence="2 3">
    <name type="scientific">Symbiodinium natans</name>
    <dbReference type="NCBI Taxonomy" id="878477"/>
    <lineage>
        <taxon>Eukaryota</taxon>
        <taxon>Sar</taxon>
        <taxon>Alveolata</taxon>
        <taxon>Dinophyceae</taxon>
        <taxon>Suessiales</taxon>
        <taxon>Symbiodiniaceae</taxon>
        <taxon>Symbiodinium</taxon>
    </lineage>
</organism>